<accession>A0A4U8Q1V7</accession>
<feature type="transmembrane region" description="Helical" evidence="7">
    <location>
        <begin position="139"/>
        <end position="159"/>
    </location>
</feature>
<dbReference type="PANTHER" id="PTHR43744">
    <property type="entry name" value="ABC TRANSPORTER PERMEASE PROTEIN MG189-RELATED-RELATED"/>
    <property type="match status" value="1"/>
</dbReference>
<evidence type="ECO:0000313" key="10">
    <source>
        <dbReference type="Proteomes" id="UP000306509"/>
    </source>
</evidence>
<dbReference type="AlphaFoldDB" id="A0A4U8Q1V7"/>
<keyword evidence="2 7" id="KW-0813">Transport</keyword>
<keyword evidence="3" id="KW-1003">Cell membrane</keyword>
<dbReference type="SUPFAM" id="SSF161098">
    <property type="entry name" value="MetI-like"/>
    <property type="match status" value="1"/>
</dbReference>
<keyword evidence="5 7" id="KW-1133">Transmembrane helix</keyword>
<evidence type="ECO:0000256" key="5">
    <source>
        <dbReference type="ARBA" id="ARBA00022989"/>
    </source>
</evidence>
<dbReference type="PANTHER" id="PTHR43744:SF8">
    <property type="entry name" value="SN-GLYCEROL-3-PHOSPHATE TRANSPORT SYSTEM PERMEASE PROTEIN UGPE"/>
    <property type="match status" value="1"/>
</dbReference>
<feature type="transmembrane region" description="Helical" evidence="7">
    <location>
        <begin position="238"/>
        <end position="258"/>
    </location>
</feature>
<dbReference type="GO" id="GO:0005886">
    <property type="term" value="C:plasma membrane"/>
    <property type="evidence" value="ECO:0007669"/>
    <property type="project" value="UniProtKB-SubCell"/>
</dbReference>
<dbReference type="GO" id="GO:0055085">
    <property type="term" value="P:transmembrane transport"/>
    <property type="evidence" value="ECO:0007669"/>
    <property type="project" value="InterPro"/>
</dbReference>
<name>A0A4U8Q1V7_9FIRM</name>
<evidence type="ECO:0000256" key="4">
    <source>
        <dbReference type="ARBA" id="ARBA00022692"/>
    </source>
</evidence>
<proteinExistence type="inferred from homology"/>
<protein>
    <submittedName>
        <fullName evidence="9">L-arabinose transport system permease protein AraQ</fullName>
    </submittedName>
</protein>
<evidence type="ECO:0000256" key="3">
    <source>
        <dbReference type="ARBA" id="ARBA00022475"/>
    </source>
</evidence>
<dbReference type="InterPro" id="IPR000515">
    <property type="entry name" value="MetI-like"/>
</dbReference>
<evidence type="ECO:0000256" key="2">
    <source>
        <dbReference type="ARBA" id="ARBA00022448"/>
    </source>
</evidence>
<feature type="transmembrane region" description="Helical" evidence="7">
    <location>
        <begin position="12"/>
        <end position="35"/>
    </location>
</feature>
<sequence>MTRKNQIGRIVKCIVLWGFSILVFVPLIIILLNSFKAQGDAVNMSFSLPKQWIFTNYQEVVSQVDVFGAFRNSLVVSVCTVIIATTGAALCSFVLSRRRTKLHRFMYLFFLLGLVAPLNMVPAILVLQRLGLMDTLAGLILLYSALVTPFTIFLYYGFIGSVPREIDEAAIIDGCGCMGLFWKVVFPLLKPVTVTVIILNFMNAWNDFITPFYVMNSSSKMPLTTMVYSFFGQFQRSWNLVCVIMVLILVPIIVVYAFGQKYIIAGMTAGAVKG</sequence>
<dbReference type="EMBL" id="QGQD01000090">
    <property type="protein sequence ID" value="TLC98586.1"/>
    <property type="molecule type" value="Genomic_DNA"/>
</dbReference>
<comment type="similarity">
    <text evidence="7">Belongs to the binding-protein-dependent transport system permease family.</text>
</comment>
<dbReference type="PROSITE" id="PS50928">
    <property type="entry name" value="ABC_TM1"/>
    <property type="match status" value="1"/>
</dbReference>
<keyword evidence="10" id="KW-1185">Reference proteome</keyword>
<keyword evidence="6 7" id="KW-0472">Membrane</keyword>
<evidence type="ECO:0000256" key="1">
    <source>
        <dbReference type="ARBA" id="ARBA00004651"/>
    </source>
</evidence>
<dbReference type="Pfam" id="PF00528">
    <property type="entry name" value="BPD_transp_1"/>
    <property type="match status" value="1"/>
</dbReference>
<evidence type="ECO:0000256" key="7">
    <source>
        <dbReference type="RuleBase" id="RU363032"/>
    </source>
</evidence>
<dbReference type="CDD" id="cd06261">
    <property type="entry name" value="TM_PBP2"/>
    <property type="match status" value="1"/>
</dbReference>
<dbReference type="Proteomes" id="UP000306509">
    <property type="component" value="Unassembled WGS sequence"/>
</dbReference>
<feature type="transmembrane region" description="Helical" evidence="7">
    <location>
        <begin position="180"/>
        <end position="202"/>
    </location>
</feature>
<evidence type="ECO:0000256" key="6">
    <source>
        <dbReference type="ARBA" id="ARBA00023136"/>
    </source>
</evidence>
<feature type="transmembrane region" description="Helical" evidence="7">
    <location>
        <begin position="74"/>
        <end position="95"/>
    </location>
</feature>
<feature type="domain" description="ABC transmembrane type-1" evidence="8">
    <location>
        <begin position="70"/>
        <end position="259"/>
    </location>
</feature>
<dbReference type="Gene3D" id="1.10.3720.10">
    <property type="entry name" value="MetI-like"/>
    <property type="match status" value="1"/>
</dbReference>
<evidence type="ECO:0000259" key="8">
    <source>
        <dbReference type="PROSITE" id="PS50928"/>
    </source>
</evidence>
<organism evidence="9 10">
    <name type="scientific">Robinsoniella peoriensis</name>
    <dbReference type="NCBI Taxonomy" id="180332"/>
    <lineage>
        <taxon>Bacteria</taxon>
        <taxon>Bacillati</taxon>
        <taxon>Bacillota</taxon>
        <taxon>Clostridia</taxon>
        <taxon>Lachnospirales</taxon>
        <taxon>Lachnospiraceae</taxon>
        <taxon>Robinsoniella</taxon>
    </lineage>
</organism>
<feature type="transmembrane region" description="Helical" evidence="7">
    <location>
        <begin position="107"/>
        <end position="127"/>
    </location>
</feature>
<evidence type="ECO:0000313" key="9">
    <source>
        <dbReference type="EMBL" id="TLC98586.1"/>
    </source>
</evidence>
<dbReference type="RefSeq" id="WP_044296944.1">
    <property type="nucleotide sequence ID" value="NZ_CABMJZ010000081.1"/>
</dbReference>
<reference evidence="9 10" key="1">
    <citation type="journal article" date="2019" name="Anaerobe">
        <title>Detection of Robinsoniella peoriensis in multiple bone samples of a trauma patient.</title>
        <authorList>
            <person name="Schrottner P."/>
            <person name="Hartwich K."/>
            <person name="Bunk B."/>
            <person name="Schober I."/>
            <person name="Helbig S."/>
            <person name="Rudolph W.W."/>
            <person name="Gunzer F."/>
        </authorList>
    </citation>
    <scope>NUCLEOTIDE SEQUENCE [LARGE SCALE GENOMIC DNA]</scope>
    <source>
        <strain evidence="9 10">DSM 106044</strain>
    </source>
</reference>
<dbReference type="InterPro" id="IPR035906">
    <property type="entry name" value="MetI-like_sf"/>
</dbReference>
<dbReference type="STRING" id="180332.GCA_000797495_01205"/>
<keyword evidence="4 7" id="KW-0812">Transmembrane</keyword>
<dbReference type="OrthoDB" id="153186at2"/>
<comment type="subcellular location">
    <subcellularLocation>
        <location evidence="1 7">Cell membrane</location>
        <topology evidence="1 7">Multi-pass membrane protein</topology>
    </subcellularLocation>
</comment>
<comment type="caution">
    <text evidence="9">The sequence shown here is derived from an EMBL/GenBank/DDBJ whole genome shotgun (WGS) entry which is preliminary data.</text>
</comment>
<gene>
    <name evidence="9" type="primary">araQ_66</name>
    <name evidence="9" type="ORF">DSM106044_04589</name>
</gene>